<accession>A0A5C3PVP1</accession>
<evidence type="ECO:0000313" key="1">
    <source>
        <dbReference type="EMBL" id="TFK92530.1"/>
    </source>
</evidence>
<gene>
    <name evidence="1" type="ORF">K466DRAFT_581858</name>
</gene>
<evidence type="ECO:0000313" key="2">
    <source>
        <dbReference type="Proteomes" id="UP000308197"/>
    </source>
</evidence>
<reference evidence="1 2" key="1">
    <citation type="journal article" date="2019" name="Nat. Ecol. Evol.">
        <title>Megaphylogeny resolves global patterns of mushroom evolution.</title>
        <authorList>
            <person name="Varga T."/>
            <person name="Krizsan K."/>
            <person name="Foldi C."/>
            <person name="Dima B."/>
            <person name="Sanchez-Garcia M."/>
            <person name="Sanchez-Ramirez S."/>
            <person name="Szollosi G.J."/>
            <person name="Szarkandi J.G."/>
            <person name="Papp V."/>
            <person name="Albert L."/>
            <person name="Andreopoulos W."/>
            <person name="Angelini C."/>
            <person name="Antonin V."/>
            <person name="Barry K.W."/>
            <person name="Bougher N.L."/>
            <person name="Buchanan P."/>
            <person name="Buyck B."/>
            <person name="Bense V."/>
            <person name="Catcheside P."/>
            <person name="Chovatia M."/>
            <person name="Cooper J."/>
            <person name="Damon W."/>
            <person name="Desjardin D."/>
            <person name="Finy P."/>
            <person name="Geml J."/>
            <person name="Haridas S."/>
            <person name="Hughes K."/>
            <person name="Justo A."/>
            <person name="Karasinski D."/>
            <person name="Kautmanova I."/>
            <person name="Kiss B."/>
            <person name="Kocsube S."/>
            <person name="Kotiranta H."/>
            <person name="LaButti K.M."/>
            <person name="Lechner B.E."/>
            <person name="Liimatainen K."/>
            <person name="Lipzen A."/>
            <person name="Lukacs Z."/>
            <person name="Mihaltcheva S."/>
            <person name="Morgado L.N."/>
            <person name="Niskanen T."/>
            <person name="Noordeloos M.E."/>
            <person name="Ohm R.A."/>
            <person name="Ortiz-Santana B."/>
            <person name="Ovrebo C."/>
            <person name="Racz N."/>
            <person name="Riley R."/>
            <person name="Savchenko A."/>
            <person name="Shiryaev A."/>
            <person name="Soop K."/>
            <person name="Spirin V."/>
            <person name="Szebenyi C."/>
            <person name="Tomsovsky M."/>
            <person name="Tulloss R.E."/>
            <person name="Uehling J."/>
            <person name="Grigoriev I.V."/>
            <person name="Vagvolgyi C."/>
            <person name="Papp T."/>
            <person name="Martin F.M."/>
            <person name="Miettinen O."/>
            <person name="Hibbett D.S."/>
            <person name="Nagy L.G."/>
        </authorList>
    </citation>
    <scope>NUCLEOTIDE SEQUENCE [LARGE SCALE GENOMIC DNA]</scope>
    <source>
        <strain evidence="1 2">HHB13444</strain>
    </source>
</reference>
<dbReference type="AlphaFoldDB" id="A0A5C3PVP1"/>
<protein>
    <submittedName>
        <fullName evidence="1">Uncharacterized protein</fullName>
    </submittedName>
</protein>
<sequence>MPKSACTTVASQCLVCALARLPPRTQRPMLLLSLRHATSRRCRANVTSSKILTSPFSSELRLRGGFLGLPGET</sequence>
<proteinExistence type="predicted"/>
<dbReference type="EMBL" id="ML210997">
    <property type="protein sequence ID" value="TFK92530.1"/>
    <property type="molecule type" value="Genomic_DNA"/>
</dbReference>
<dbReference type="Proteomes" id="UP000308197">
    <property type="component" value="Unassembled WGS sequence"/>
</dbReference>
<dbReference type="InParanoid" id="A0A5C3PVP1"/>
<organism evidence="1 2">
    <name type="scientific">Polyporus arcularius HHB13444</name>
    <dbReference type="NCBI Taxonomy" id="1314778"/>
    <lineage>
        <taxon>Eukaryota</taxon>
        <taxon>Fungi</taxon>
        <taxon>Dikarya</taxon>
        <taxon>Basidiomycota</taxon>
        <taxon>Agaricomycotina</taxon>
        <taxon>Agaricomycetes</taxon>
        <taxon>Polyporales</taxon>
        <taxon>Polyporaceae</taxon>
        <taxon>Polyporus</taxon>
    </lineage>
</organism>
<name>A0A5C3PVP1_9APHY</name>
<keyword evidence="2" id="KW-1185">Reference proteome</keyword>